<evidence type="ECO:0000256" key="2">
    <source>
        <dbReference type="SAM" id="MobiDB-lite"/>
    </source>
</evidence>
<organism evidence="4 5">
    <name type="scientific">Danionella cerebrum</name>
    <dbReference type="NCBI Taxonomy" id="2873325"/>
    <lineage>
        <taxon>Eukaryota</taxon>
        <taxon>Metazoa</taxon>
        <taxon>Chordata</taxon>
        <taxon>Craniata</taxon>
        <taxon>Vertebrata</taxon>
        <taxon>Euteleostomi</taxon>
        <taxon>Actinopterygii</taxon>
        <taxon>Neopterygii</taxon>
        <taxon>Teleostei</taxon>
        <taxon>Ostariophysi</taxon>
        <taxon>Cypriniformes</taxon>
        <taxon>Danionidae</taxon>
        <taxon>Danioninae</taxon>
        <taxon>Danionella</taxon>
    </lineage>
</organism>
<dbReference type="PROSITE" id="PS50021">
    <property type="entry name" value="CH"/>
    <property type="match status" value="1"/>
</dbReference>
<feature type="region of interest" description="Disordered" evidence="2">
    <location>
        <begin position="643"/>
        <end position="663"/>
    </location>
</feature>
<dbReference type="Pfam" id="PF06294">
    <property type="entry name" value="CH_2"/>
    <property type="match status" value="1"/>
</dbReference>
<dbReference type="GO" id="GO:0002177">
    <property type="term" value="C:manchette"/>
    <property type="evidence" value="ECO:0007669"/>
    <property type="project" value="TreeGrafter"/>
</dbReference>
<feature type="region of interest" description="Disordered" evidence="2">
    <location>
        <begin position="859"/>
        <end position="890"/>
    </location>
</feature>
<evidence type="ECO:0000256" key="1">
    <source>
        <dbReference type="SAM" id="Coils"/>
    </source>
</evidence>
<dbReference type="GO" id="GO:0097225">
    <property type="term" value="C:sperm midpiece"/>
    <property type="evidence" value="ECO:0007669"/>
    <property type="project" value="TreeGrafter"/>
</dbReference>
<feature type="coiled-coil region" evidence="1">
    <location>
        <begin position="968"/>
        <end position="1002"/>
    </location>
</feature>
<feature type="compositionally biased region" description="Polar residues" evidence="2">
    <location>
        <begin position="616"/>
        <end position="629"/>
    </location>
</feature>
<dbReference type="GO" id="GO:0007288">
    <property type="term" value="P:sperm axoneme assembly"/>
    <property type="evidence" value="ECO:0007669"/>
    <property type="project" value="TreeGrafter"/>
</dbReference>
<dbReference type="GO" id="GO:0005737">
    <property type="term" value="C:cytoplasm"/>
    <property type="evidence" value="ECO:0007669"/>
    <property type="project" value="UniProtKB-ARBA"/>
</dbReference>
<dbReference type="PANTHER" id="PTHR14919:SF0">
    <property type="entry name" value="SPERM FLAGELLAR PROTEIN 2"/>
    <property type="match status" value="1"/>
</dbReference>
<dbReference type="InterPro" id="IPR056199">
    <property type="entry name" value="SPEF2_C"/>
</dbReference>
<evidence type="ECO:0000259" key="3">
    <source>
        <dbReference type="PROSITE" id="PS50021"/>
    </source>
</evidence>
<feature type="region of interest" description="Disordered" evidence="2">
    <location>
        <begin position="217"/>
        <end position="275"/>
    </location>
</feature>
<dbReference type="OrthoDB" id="62528at2759"/>
<dbReference type="Pfam" id="PF24082">
    <property type="entry name" value="SPEF2_C"/>
    <property type="match status" value="1"/>
</dbReference>
<feature type="region of interest" description="Disordered" evidence="2">
    <location>
        <begin position="605"/>
        <end position="629"/>
    </location>
</feature>
<reference evidence="4 5" key="1">
    <citation type="journal article" date="2019" name="Sci. Data">
        <title>Hybrid genome assembly and annotation of Danionella translucida.</title>
        <authorList>
            <person name="Kadobianskyi M."/>
            <person name="Schulze L."/>
            <person name="Schuelke M."/>
            <person name="Judkewitz B."/>
        </authorList>
    </citation>
    <scope>NUCLEOTIDE SEQUENCE [LARGE SCALE GENOMIC DNA]</scope>
    <source>
        <strain evidence="4 5">Bolton</strain>
    </source>
</reference>
<gene>
    <name evidence="4" type="ORF">DNTS_011674</name>
</gene>
<name>A0A553P194_9TELE</name>
<dbReference type="Gene3D" id="3.40.50.300">
    <property type="entry name" value="P-loop containing nucleotide triphosphate hydrolases"/>
    <property type="match status" value="1"/>
</dbReference>
<protein>
    <recommendedName>
        <fullName evidence="3">Calponin-homology (CH) domain-containing protein</fullName>
    </recommendedName>
</protein>
<feature type="compositionally biased region" description="Basic and acidic residues" evidence="2">
    <location>
        <begin position="643"/>
        <end position="656"/>
    </location>
</feature>
<feature type="region of interest" description="Disordered" evidence="2">
    <location>
        <begin position="771"/>
        <end position="799"/>
    </location>
</feature>
<dbReference type="InterPro" id="IPR001715">
    <property type="entry name" value="CH_dom"/>
</dbReference>
<dbReference type="Pfam" id="PF22946">
    <property type="entry name" value="SPEF2_D5"/>
    <property type="match status" value="1"/>
</dbReference>
<feature type="compositionally biased region" description="Pro residues" evidence="2">
    <location>
        <begin position="1190"/>
        <end position="1199"/>
    </location>
</feature>
<feature type="region of interest" description="Disordered" evidence="2">
    <location>
        <begin position="1072"/>
        <end position="1106"/>
    </location>
</feature>
<feature type="compositionally biased region" description="Polar residues" evidence="2">
    <location>
        <begin position="263"/>
        <end position="273"/>
    </location>
</feature>
<feature type="domain" description="Calponin-homology (CH)" evidence="3">
    <location>
        <begin position="1"/>
        <end position="105"/>
    </location>
</feature>
<dbReference type="STRING" id="623744.A0A553P194"/>
<feature type="compositionally biased region" description="Basic and acidic residues" evidence="2">
    <location>
        <begin position="1204"/>
        <end position="1216"/>
    </location>
</feature>
<feature type="coiled-coil region" evidence="1">
    <location>
        <begin position="300"/>
        <end position="336"/>
    </location>
</feature>
<dbReference type="InterPro" id="IPR052634">
    <property type="entry name" value="Sperm_flagellar-bone_growth"/>
</dbReference>
<dbReference type="SUPFAM" id="SSF52540">
    <property type="entry name" value="P-loop containing nucleoside triphosphate hydrolases"/>
    <property type="match status" value="1"/>
</dbReference>
<proteinExistence type="predicted"/>
<keyword evidence="5" id="KW-1185">Reference proteome</keyword>
<comment type="caution">
    <text evidence="4">The sequence shown here is derived from an EMBL/GenBank/DDBJ whole genome shotgun (WGS) entry which is preliminary data.</text>
</comment>
<feature type="region of interest" description="Disordered" evidence="2">
    <location>
        <begin position="1154"/>
        <end position="1216"/>
    </location>
</feature>
<feature type="compositionally biased region" description="Basic and acidic residues" evidence="2">
    <location>
        <begin position="249"/>
        <end position="260"/>
    </location>
</feature>
<feature type="compositionally biased region" description="Polar residues" evidence="2">
    <location>
        <begin position="1072"/>
        <end position="1082"/>
    </location>
</feature>
<feature type="compositionally biased region" description="Basic and acidic residues" evidence="2">
    <location>
        <begin position="771"/>
        <end position="782"/>
    </location>
</feature>
<feature type="compositionally biased region" description="Polar residues" evidence="2">
    <location>
        <begin position="880"/>
        <end position="890"/>
    </location>
</feature>
<evidence type="ECO:0000313" key="5">
    <source>
        <dbReference type="Proteomes" id="UP000316079"/>
    </source>
</evidence>
<evidence type="ECO:0000313" key="4">
    <source>
        <dbReference type="EMBL" id="TRY71440.1"/>
    </source>
</evidence>
<dbReference type="InterPro" id="IPR054517">
    <property type="entry name" value="SPEF2_D5"/>
</dbReference>
<dbReference type="InterPro" id="IPR010441">
    <property type="entry name" value="CH_2"/>
</dbReference>
<dbReference type="Gene3D" id="1.10.418.10">
    <property type="entry name" value="Calponin-like domain"/>
    <property type="match status" value="1"/>
</dbReference>
<dbReference type="Proteomes" id="UP000316079">
    <property type="component" value="Unassembled WGS sequence"/>
</dbReference>
<dbReference type="InterPro" id="IPR036872">
    <property type="entry name" value="CH_dom_sf"/>
</dbReference>
<dbReference type="Pfam" id="PF00406">
    <property type="entry name" value="ADK"/>
    <property type="match status" value="1"/>
</dbReference>
<dbReference type="PANTHER" id="PTHR14919">
    <property type="entry name" value="KPL2-RELATED"/>
    <property type="match status" value="1"/>
</dbReference>
<accession>A0A553P194</accession>
<feature type="compositionally biased region" description="Basic and acidic residues" evidence="2">
    <location>
        <begin position="1086"/>
        <end position="1100"/>
    </location>
</feature>
<sequence>MSDIICQWLNSELRLSKVVEPQTFARDFSNGYLIGEILHRYEMQEDFHLFSKQNTANAKLNNFTRVEPTLHLLTVPFDLSMARALMQGRHGAATQLLYQLYILLQRKSKTGLTATAMEVMQPTASARLHRFENIIYTQRLKTVVKRDTDLKMQKIAKHFHKRGQDMYNCSATIELQKEDERLKRQDERRLKDREKHRQIRRKQVETMIKIQSAVVQIPKPPHSRAPRASEKQQQFRKKQEAQHVQSEIARFEKSRTDKAEASLCSSRETQSTSVRDKEKWNQEYIENIRQRLEEDSAAREQREMRRRRALMQQIQAHEAQQEALRDEQMVARLTRQTQQEKRITVQLRQILQQKEVLRQNRIFQEMQFQERRRRDFQEALDREAALAQQERLENSEQLKKENELHKQLLAERAQARHCKHFNICREVLEQMLDLATKVGEYRLLTANLIPVKQMQEWMQLFFSGKPLYEVALVDPMPSEPTAEQIIELQKLQILNDRDYNEYVAMTGEWGWQEEKRSQSPAESNDFLDHVLNRLQSLVIPPILNTPPLFHRFTIRASMLGKTCSGKSSCLSRISNTLGIHVLSANSLIQGALSAYQQVKQAHSSKDVQDLLESNEGKQQSPQQTPQESVNNIALNFLTPELKETSEVDKKEEKDALKGPLQAQHGAAVEKALRTGRAVPDQLLVDIIVDAMRSIPADSGWILDGFPMDVSQAQMLEDALNGTGADESHKKTIIALSTDTTPKVPAPPSPVLDVVLLLDVSDEQILERATVARESRSQERDAIDEATDDQTFTSEDGSLGRKQIQHRISGFHQTWPKLEKWFGQRQNILVKIPADADEETVFRNVEMVLQETMAAVEKGAAVGHSRPVSGSSVPEPLRPETTCSPRSSPATQRNYEISDYLLPFWENICKSYATNVKTVMQNLRGERHLIIHHLYNLRENFRQHLQKPDLKQEFVSVWQRDYNSIPDSLREDEETKGELHQRLDDLRERLWDISDKRKEEAEQERRAVIEDTWLDDHMALLINHYSALIQAELSRFWDTLRLLRDYYSAMSTPAFPESTQSLTRVPLLDVTAENHQSPEEQINSAEKSSKAAEEKDPDMKDKKKAKVFPLVPCRSPTPELLKQPLRVPDEKLLLELLQTALTSIKSVVTAEVRQSEEEEAQEEHKQMEAQKPSSLTAVSEKVKGGKQKGAPTPPQEPSPQPVVKKNPEELKKKEERKRITQEFSDALRCEEAGVKQRLKLVKSHALRTLSSLQERAEQVFTSMNDWLEARFLSEMKSIQQLTEVVQLHIENGVQLHHELLLQSTDFCVDGDMRVVETPLPPPQHPLLEQSENSTLTVQQLQKLHVFFSKTAPAGLMSRNEMAGVLQGLTSHMGRDVLPEPWMHITPPQVEEMVGLLAQGSEMLDWRRFLLCAALPWPIPSLPQLLNTLRCYRDLDTAGTGLITLEQFQQVDLWFGHEQDVPVPEDPPPSDRPAKLKKFVFSLFAETQRSVLMMNYVKMLRYFCCHPEAPQGFTRALGLHTGHMLSYNHGSLLIKSVPNMEGTGVQECDAAAQDEGSEEVGVSIDDVLQVLCQGEDLDSHISHLNRFQSDGRNREELEEVEHTGSDLELLKVFEDLGFKEEQKIPFSTLSQHPFLQELMEGCSKYLLLVS</sequence>
<keyword evidence="1" id="KW-0175">Coiled coil</keyword>
<dbReference type="EMBL" id="SRMA01026753">
    <property type="protein sequence ID" value="TRY71440.1"/>
    <property type="molecule type" value="Genomic_DNA"/>
</dbReference>
<dbReference type="InterPro" id="IPR027417">
    <property type="entry name" value="P-loop_NTPase"/>
</dbReference>